<gene>
    <name evidence="1" type="ORF">ESZ91_06840</name>
</gene>
<dbReference type="SUPFAM" id="SSF51735">
    <property type="entry name" value="NAD(P)-binding Rossmann-fold domains"/>
    <property type="match status" value="1"/>
</dbReference>
<comment type="caution">
    <text evidence="1">The sequence shown here is derived from an EMBL/GenBank/DDBJ whole genome shotgun (WGS) entry which is preliminary data.</text>
</comment>
<sequence>MIKIGFIDNFLSEWHANNYPDMIRANGRARALGMDVCYAYAKEEVSPYDGVTTDEWCRAHGVRRVGSVEELVDRSDCIAVLSPDNPELHLALSEYALKSGKPTYIDKTFAPDKATAEKLFALAKEHGTPVYSTSSLRFADEMKFYRESEVGAKSCMVCGCYRFDIYAIHIFELMCTIMKTGAKRMMAVQTGRNRNIVVDYGGGRSASFLQMHTDDPIGVPFITSAQMPDGSAHYYTIADGYQTRFVEHLVEFFATRVPQVDCGETIDLMGMLETAEKALEKPFVWFDI</sequence>
<keyword evidence="2" id="KW-1185">Reference proteome</keyword>
<organism evidence="1 2">
    <name type="scientific">Candidatus Borkfalkia ceftriaxoniphila</name>
    <dbReference type="NCBI Taxonomy" id="2508949"/>
    <lineage>
        <taxon>Bacteria</taxon>
        <taxon>Bacillati</taxon>
        <taxon>Bacillota</taxon>
        <taxon>Clostridia</taxon>
        <taxon>Christensenellales</taxon>
        <taxon>Christensenellaceae</taxon>
        <taxon>Candidatus Borkfalkia</taxon>
    </lineage>
</organism>
<dbReference type="AlphaFoldDB" id="A0A4Q2KFV0"/>
<dbReference type="InterPro" id="IPR036291">
    <property type="entry name" value="NAD(P)-bd_dom_sf"/>
</dbReference>
<dbReference type="Proteomes" id="UP000291269">
    <property type="component" value="Unassembled WGS sequence"/>
</dbReference>
<protein>
    <recommendedName>
        <fullName evidence="3">Gfo/Idh/MocA family oxidoreductase</fullName>
    </recommendedName>
</protein>
<dbReference type="EMBL" id="SDOZ01000002">
    <property type="protein sequence ID" value="RXZ62103.1"/>
    <property type="molecule type" value="Genomic_DNA"/>
</dbReference>
<proteinExistence type="predicted"/>
<dbReference type="Gene3D" id="3.40.50.720">
    <property type="entry name" value="NAD(P)-binding Rossmann-like Domain"/>
    <property type="match status" value="1"/>
</dbReference>
<dbReference type="RefSeq" id="WP_129225467.1">
    <property type="nucleotide sequence ID" value="NZ_SDOZ01000002.1"/>
</dbReference>
<evidence type="ECO:0008006" key="3">
    <source>
        <dbReference type="Google" id="ProtNLM"/>
    </source>
</evidence>
<evidence type="ECO:0000313" key="2">
    <source>
        <dbReference type="Proteomes" id="UP000291269"/>
    </source>
</evidence>
<reference evidence="1 2" key="1">
    <citation type="journal article" date="2019" name="Gut">
        <title>Antibiotics-induced monodominance of a novel gut bacterial order.</title>
        <authorList>
            <person name="Hildebrand F."/>
            <person name="Moitinho-Silva L."/>
            <person name="Blasche S."/>
            <person name="Jahn M.T."/>
            <person name="Gossmann T.I."/>
            <person name="Heuerta-Cepas J."/>
            <person name="Hercog R."/>
            <person name="Luetge M."/>
            <person name="Bahram M."/>
            <person name="Pryszlak A."/>
            <person name="Alves R.J."/>
            <person name="Waszak S.M."/>
            <person name="Zhu A."/>
            <person name="Ye L."/>
            <person name="Costea P.I."/>
            <person name="Aalvink S."/>
            <person name="Belzer C."/>
            <person name="Forslund S.K."/>
            <person name="Sunagawa S."/>
            <person name="Hentschel U."/>
            <person name="Merten C."/>
            <person name="Patil K.R."/>
            <person name="Benes V."/>
            <person name="Bork P."/>
        </authorList>
    </citation>
    <scope>NUCLEOTIDE SEQUENCE [LARGE SCALE GENOMIC DNA]</scope>
    <source>
        <strain evidence="1 2">HDS1380</strain>
    </source>
</reference>
<name>A0A4Q2KFV0_9FIRM</name>
<dbReference type="OrthoDB" id="2923860at2"/>
<evidence type="ECO:0000313" key="1">
    <source>
        <dbReference type="EMBL" id="RXZ62103.1"/>
    </source>
</evidence>
<accession>A0A4Q2KFV0</accession>